<proteinExistence type="predicted"/>
<feature type="transmembrane region" description="Helical" evidence="1">
    <location>
        <begin position="121"/>
        <end position="140"/>
    </location>
</feature>
<protein>
    <submittedName>
        <fullName evidence="2">Uncharacterized protein</fullName>
    </submittedName>
</protein>
<evidence type="ECO:0000313" key="3">
    <source>
        <dbReference type="Proteomes" id="UP000270094"/>
    </source>
</evidence>
<keyword evidence="1" id="KW-1133">Transmembrane helix</keyword>
<feature type="transmembrane region" description="Helical" evidence="1">
    <location>
        <begin position="53"/>
        <end position="86"/>
    </location>
</feature>
<keyword evidence="3" id="KW-1185">Reference proteome</keyword>
<accession>A0A3P7J2R3</accession>
<dbReference type="EMBL" id="UYYB01017113">
    <property type="protein sequence ID" value="VDM70677.1"/>
    <property type="molecule type" value="Genomic_DNA"/>
</dbReference>
<keyword evidence="1" id="KW-0472">Membrane</keyword>
<gene>
    <name evidence="2" type="ORF">SVUK_LOCUS5675</name>
</gene>
<sequence>MRYLKKVILLEQIPNFRFSEKYTFSPITAVDDSANGVVDAVSFDASLVGRVGVVIIVVIFVISVVGVVLLVVVVFPFVVLVVVMVVVDVSTVGEGELDASITGVLVGGSVGGELVVELVEVVVLVEVFFVVVLSVVFITIPSQSAIFFSMISRAFFNSGKSISLSGYVSAQWAVPRIKLF</sequence>
<dbReference type="Proteomes" id="UP000270094">
    <property type="component" value="Unassembled WGS sequence"/>
</dbReference>
<evidence type="ECO:0000256" key="1">
    <source>
        <dbReference type="SAM" id="Phobius"/>
    </source>
</evidence>
<name>A0A3P7J2R3_STRVU</name>
<keyword evidence="1" id="KW-0812">Transmembrane</keyword>
<reference evidence="2 3" key="1">
    <citation type="submission" date="2018-11" db="EMBL/GenBank/DDBJ databases">
        <authorList>
            <consortium name="Pathogen Informatics"/>
        </authorList>
    </citation>
    <scope>NUCLEOTIDE SEQUENCE [LARGE SCALE GENOMIC DNA]</scope>
</reference>
<dbReference type="AlphaFoldDB" id="A0A3P7J2R3"/>
<organism evidence="2 3">
    <name type="scientific">Strongylus vulgaris</name>
    <name type="common">Blood worm</name>
    <dbReference type="NCBI Taxonomy" id="40348"/>
    <lineage>
        <taxon>Eukaryota</taxon>
        <taxon>Metazoa</taxon>
        <taxon>Ecdysozoa</taxon>
        <taxon>Nematoda</taxon>
        <taxon>Chromadorea</taxon>
        <taxon>Rhabditida</taxon>
        <taxon>Rhabditina</taxon>
        <taxon>Rhabditomorpha</taxon>
        <taxon>Strongyloidea</taxon>
        <taxon>Strongylidae</taxon>
        <taxon>Strongylus</taxon>
    </lineage>
</organism>
<evidence type="ECO:0000313" key="2">
    <source>
        <dbReference type="EMBL" id="VDM70677.1"/>
    </source>
</evidence>